<dbReference type="AlphaFoldDB" id="A0A2P6Q2H8"/>
<comment type="caution">
    <text evidence="2">The sequence shown here is derived from an EMBL/GenBank/DDBJ whole genome shotgun (WGS) entry which is preliminary data.</text>
</comment>
<protein>
    <submittedName>
        <fullName evidence="2">Putative transcription factor interactor and regulator CCHC(Zn) family</fullName>
    </submittedName>
</protein>
<evidence type="ECO:0000313" key="3">
    <source>
        <dbReference type="Proteomes" id="UP000238479"/>
    </source>
</evidence>
<evidence type="ECO:0000313" key="2">
    <source>
        <dbReference type="EMBL" id="PRQ28364.1"/>
    </source>
</evidence>
<feature type="compositionally biased region" description="Basic and acidic residues" evidence="1">
    <location>
        <begin position="67"/>
        <end position="78"/>
    </location>
</feature>
<dbReference type="Proteomes" id="UP000238479">
    <property type="component" value="Chromosome 5"/>
</dbReference>
<name>A0A2P6Q2H8_ROSCH</name>
<gene>
    <name evidence="2" type="ORF">RchiOBHm_Chr5g0002261</name>
</gene>
<dbReference type="Gramene" id="PRQ28364">
    <property type="protein sequence ID" value="PRQ28364"/>
    <property type="gene ID" value="RchiOBHm_Chr5g0002261"/>
</dbReference>
<dbReference type="EMBL" id="PDCK01000043">
    <property type="protein sequence ID" value="PRQ28364.1"/>
    <property type="molecule type" value="Genomic_DNA"/>
</dbReference>
<feature type="region of interest" description="Disordered" evidence="1">
    <location>
        <begin position="1"/>
        <end position="106"/>
    </location>
</feature>
<sequence length="188" mass="20814">MIHALSLRCKAMTDVESRNPNLDRPAKRRSEEFDERAAGTGNSTSWDKEPPMVDDGSADGSPLVPQQKEDKGSSAKEDSDVEEVEDSDVEEVSATEEDYDSPDFMADYVGGVDDGDYCGYCELCVDNEVCKGCGNKDGIPAGEEERFNPLECRICGTSEHRTEYCASRQFNKLLKEEGRKGEDDAFKE</sequence>
<evidence type="ECO:0000256" key="1">
    <source>
        <dbReference type="SAM" id="MobiDB-lite"/>
    </source>
</evidence>
<feature type="compositionally biased region" description="Basic and acidic residues" evidence="1">
    <location>
        <begin position="24"/>
        <end position="37"/>
    </location>
</feature>
<feature type="compositionally biased region" description="Acidic residues" evidence="1">
    <location>
        <begin position="79"/>
        <end position="101"/>
    </location>
</feature>
<accession>A0A2P6Q2H8</accession>
<reference evidence="2 3" key="1">
    <citation type="journal article" date="2018" name="Nat. Genet.">
        <title>The Rosa genome provides new insights in the design of modern roses.</title>
        <authorList>
            <person name="Bendahmane M."/>
        </authorList>
    </citation>
    <scope>NUCLEOTIDE SEQUENCE [LARGE SCALE GENOMIC DNA]</scope>
    <source>
        <strain evidence="3">cv. Old Blush</strain>
    </source>
</reference>
<keyword evidence="3" id="KW-1185">Reference proteome</keyword>
<organism evidence="2 3">
    <name type="scientific">Rosa chinensis</name>
    <name type="common">China rose</name>
    <dbReference type="NCBI Taxonomy" id="74649"/>
    <lineage>
        <taxon>Eukaryota</taxon>
        <taxon>Viridiplantae</taxon>
        <taxon>Streptophyta</taxon>
        <taxon>Embryophyta</taxon>
        <taxon>Tracheophyta</taxon>
        <taxon>Spermatophyta</taxon>
        <taxon>Magnoliopsida</taxon>
        <taxon>eudicotyledons</taxon>
        <taxon>Gunneridae</taxon>
        <taxon>Pentapetalae</taxon>
        <taxon>rosids</taxon>
        <taxon>fabids</taxon>
        <taxon>Rosales</taxon>
        <taxon>Rosaceae</taxon>
        <taxon>Rosoideae</taxon>
        <taxon>Rosoideae incertae sedis</taxon>
        <taxon>Rosa</taxon>
    </lineage>
</organism>
<proteinExistence type="predicted"/>